<evidence type="ECO:0000256" key="29">
    <source>
        <dbReference type="ARBA" id="ARBA00049287"/>
    </source>
</evidence>
<comment type="subcellular location">
    <subcellularLocation>
        <location evidence="3">Cytoplasm</location>
        <location evidence="3">Cytosol</location>
    </subcellularLocation>
    <subcellularLocation>
        <location evidence="2">Peroxisome matrix</location>
    </subcellularLocation>
    <subcellularLocation>
        <location evidence="16">Presynaptic active zone</location>
    </subcellularLocation>
    <subcellularLocation>
        <location evidence="4">Secreted</location>
    </subcellularLocation>
</comment>
<dbReference type="Proteomes" id="UP000001645">
    <property type="component" value="Chromosome 17"/>
</dbReference>
<evidence type="ECO:0000256" key="20">
    <source>
        <dbReference type="ARBA" id="ARBA00047579"/>
    </source>
</evidence>
<evidence type="ECO:0000256" key="3">
    <source>
        <dbReference type="ARBA" id="ARBA00004514"/>
    </source>
</evidence>
<dbReference type="GO" id="GO:0048786">
    <property type="term" value="C:presynaptic active zone"/>
    <property type="evidence" value="ECO:0007669"/>
    <property type="project" value="UniProtKB-SubCell"/>
</dbReference>
<keyword evidence="8" id="KW-0597">Phosphoprotein</keyword>
<keyword evidence="32" id="KW-1185">Reference proteome</keyword>
<sequence length="452" mass="50808">MPKARSRVSACPHLPPTSCGTIFLLLGTLTWTTVTLWVSRGWTMGTRDSTSQVQSRDFDPIAQHRVRLQALDTQTLDCGAPNKLRCTRGSVEASKIHRGCLENSAEPRAMRIAVIGAGVIGLSTALCIHDRFHALVPQLQLEVYADRFTPHTTSDGAAGLWQPYLSDHGNLQETLWNKETFEHLLGYLNLPEAKEMGLFLISGYNLFKQPVPDPSWKNIVLGFRNLTPKELELFPGYSYGWFNTALMLECRSYLPWLTNRLAQRGVKFFHRKVESFEEMFSQGIDVVINCTGIRAGELQPDPALQPARGQVIKVLAPWVKHFIITHDMESGIYSSPYIIPGSELTVLGGIYQQGNWNEENSAQDHKSIWERCCRLLPTLQKAEIVQEWSGLRPARPSVRLERESIGHGRLRTEVIHNYGHGGFGITIHWGCAMATARLLGNVLQEKQSQSRL</sequence>
<dbReference type="InterPro" id="IPR006181">
    <property type="entry name" value="D-amino_acid_oxidase_CS"/>
</dbReference>
<keyword evidence="15" id="KW-0966">Cell projection</keyword>
<dbReference type="GO" id="GO:0007586">
    <property type="term" value="P:digestion"/>
    <property type="evidence" value="ECO:0007669"/>
    <property type="project" value="Ensembl"/>
</dbReference>
<dbReference type="InterPro" id="IPR006076">
    <property type="entry name" value="FAD-dep_OxRdtase"/>
</dbReference>
<dbReference type="GO" id="GO:0042416">
    <property type="term" value="P:dopamine biosynthetic process"/>
    <property type="evidence" value="ECO:0007669"/>
    <property type="project" value="Ensembl"/>
</dbReference>
<evidence type="ECO:0000256" key="24">
    <source>
        <dbReference type="ARBA" id="ARBA00048643"/>
    </source>
</evidence>
<comment type="catalytic activity">
    <reaction evidence="20">
        <text>D-tryptophan + O2 + H2O = indole-3-pyruvate + H2O2 + NH4(+)</text>
        <dbReference type="Rhea" id="RHEA:78247"/>
        <dbReference type="ChEBI" id="CHEBI:15377"/>
        <dbReference type="ChEBI" id="CHEBI:15379"/>
        <dbReference type="ChEBI" id="CHEBI:16240"/>
        <dbReference type="ChEBI" id="CHEBI:17640"/>
        <dbReference type="ChEBI" id="CHEBI:28938"/>
        <dbReference type="ChEBI" id="CHEBI:57719"/>
    </reaction>
    <physiologicalReaction direction="left-to-right" evidence="20">
        <dbReference type="Rhea" id="RHEA:78248"/>
    </physiologicalReaction>
</comment>
<comment type="catalytic activity">
    <reaction evidence="22">
        <text>D-phenylalanine + O2 + H2O = 3-phenylpyruvate + H2O2 + NH4(+)</text>
        <dbReference type="Rhea" id="RHEA:70963"/>
        <dbReference type="ChEBI" id="CHEBI:15377"/>
        <dbReference type="ChEBI" id="CHEBI:15379"/>
        <dbReference type="ChEBI" id="CHEBI:16240"/>
        <dbReference type="ChEBI" id="CHEBI:18005"/>
        <dbReference type="ChEBI" id="CHEBI:28938"/>
        <dbReference type="ChEBI" id="CHEBI:57981"/>
    </reaction>
    <physiologicalReaction direction="left-to-right" evidence="22">
        <dbReference type="Rhea" id="RHEA:70964"/>
    </physiologicalReaction>
</comment>
<dbReference type="EC" id="1.4.3.3" evidence="17"/>
<dbReference type="GO" id="GO:0005615">
    <property type="term" value="C:extracellular space"/>
    <property type="evidence" value="ECO:0007669"/>
    <property type="project" value="Ensembl"/>
</dbReference>
<evidence type="ECO:0000256" key="26">
    <source>
        <dbReference type="ARBA" id="ARBA00048747"/>
    </source>
</evidence>
<dbReference type="GO" id="GO:0036088">
    <property type="term" value="P:D-serine catabolic process"/>
    <property type="evidence" value="ECO:0007669"/>
    <property type="project" value="Ensembl"/>
</dbReference>
<evidence type="ECO:0000256" key="17">
    <source>
        <dbReference type="ARBA" id="ARBA00039101"/>
    </source>
</evidence>
<dbReference type="FunFam" id="3.30.9.10:FF:000004">
    <property type="entry name" value="D-amino-acid oxidase"/>
    <property type="match status" value="1"/>
</dbReference>
<evidence type="ECO:0000256" key="21">
    <source>
        <dbReference type="ARBA" id="ARBA00048079"/>
    </source>
</evidence>
<dbReference type="Gene3D" id="3.30.9.10">
    <property type="entry name" value="D-Amino Acid Oxidase, subunit A, domain 2"/>
    <property type="match status" value="1"/>
</dbReference>
<gene>
    <name evidence="31" type="primary">DAO</name>
</gene>
<evidence type="ECO:0000256" key="8">
    <source>
        <dbReference type="ARBA" id="ARBA00022553"/>
    </source>
</evidence>
<evidence type="ECO:0000259" key="30">
    <source>
        <dbReference type="Pfam" id="PF01266"/>
    </source>
</evidence>
<comment type="cofactor">
    <cofactor evidence="1">
        <name>FAD</name>
        <dbReference type="ChEBI" id="CHEBI:57692"/>
    </cofactor>
</comment>
<dbReference type="Ensembl" id="ENSMGAT00000006611.2">
    <property type="protein sequence ID" value="ENSMGAP00000005867.2"/>
    <property type="gene ID" value="ENSMGAG00000005897.2"/>
</dbReference>
<evidence type="ECO:0000256" key="5">
    <source>
        <dbReference type="ARBA" id="ARBA00006730"/>
    </source>
</evidence>
<dbReference type="GO" id="GO:0006551">
    <property type="term" value="P:L-leucine metabolic process"/>
    <property type="evidence" value="ECO:0007669"/>
    <property type="project" value="Ensembl"/>
</dbReference>
<dbReference type="SUPFAM" id="SSF51971">
    <property type="entry name" value="Nucleotide-binding domain"/>
    <property type="match status" value="1"/>
</dbReference>
<keyword evidence="14" id="KW-0576">Peroxisome</keyword>
<reference evidence="31" key="3">
    <citation type="submission" date="2025-09" db="UniProtKB">
        <authorList>
            <consortium name="Ensembl"/>
        </authorList>
    </citation>
    <scope>IDENTIFICATION</scope>
</reference>
<dbReference type="SUPFAM" id="SSF54373">
    <property type="entry name" value="FAD-linked reductases, C-terminal domain"/>
    <property type="match status" value="1"/>
</dbReference>
<reference evidence="31" key="2">
    <citation type="submission" date="2025-08" db="UniProtKB">
        <authorList>
            <consortium name="Ensembl"/>
        </authorList>
    </citation>
    <scope>IDENTIFICATION</scope>
</reference>
<evidence type="ECO:0000256" key="25">
    <source>
        <dbReference type="ARBA" id="ARBA00048711"/>
    </source>
</evidence>
<evidence type="ECO:0000256" key="11">
    <source>
        <dbReference type="ARBA" id="ARBA00022827"/>
    </source>
</evidence>
<evidence type="ECO:0000256" key="23">
    <source>
        <dbReference type="ARBA" id="ARBA00048401"/>
    </source>
</evidence>
<evidence type="ECO:0000256" key="10">
    <source>
        <dbReference type="ARBA" id="ARBA00022799"/>
    </source>
</evidence>
<protein>
    <recommendedName>
        <fullName evidence="18">D-amino-acid oxidase</fullName>
        <ecNumber evidence="17">1.4.3.3</ecNumber>
    </recommendedName>
</protein>
<comment type="catalytic activity">
    <reaction evidence="28">
        <text>D-valine + O2 + H2O = 3-methyl-2-oxobutanoate + H2O2 + NH4(+)</text>
        <dbReference type="Rhea" id="RHEA:78203"/>
        <dbReference type="ChEBI" id="CHEBI:11851"/>
        <dbReference type="ChEBI" id="CHEBI:15377"/>
        <dbReference type="ChEBI" id="CHEBI:15379"/>
        <dbReference type="ChEBI" id="CHEBI:16240"/>
        <dbReference type="ChEBI" id="CHEBI:28938"/>
        <dbReference type="ChEBI" id="CHEBI:74338"/>
    </reaction>
    <physiologicalReaction direction="left-to-right" evidence="28">
        <dbReference type="Rhea" id="RHEA:78204"/>
    </physiologicalReaction>
</comment>
<dbReference type="GO" id="GO:0005782">
    <property type="term" value="C:peroxisomal matrix"/>
    <property type="evidence" value="ECO:0007669"/>
    <property type="project" value="UniProtKB-SubCell"/>
</dbReference>
<evidence type="ECO:0000256" key="18">
    <source>
        <dbReference type="ARBA" id="ARBA00039751"/>
    </source>
</evidence>
<comment type="catalytic activity">
    <reaction evidence="23">
        <text>D-methionine + O2 + H2O = 4-methylsulfanyl-2-oxobutanoate + H2O2 + NH4(+)</text>
        <dbReference type="Rhea" id="RHEA:78207"/>
        <dbReference type="ChEBI" id="CHEBI:15377"/>
        <dbReference type="ChEBI" id="CHEBI:15379"/>
        <dbReference type="ChEBI" id="CHEBI:16240"/>
        <dbReference type="ChEBI" id="CHEBI:16723"/>
        <dbReference type="ChEBI" id="CHEBI:28938"/>
        <dbReference type="ChEBI" id="CHEBI:57932"/>
    </reaction>
    <physiologicalReaction direction="left-to-right" evidence="23">
        <dbReference type="Rhea" id="RHEA:78208"/>
    </physiologicalReaction>
</comment>
<dbReference type="InParanoid" id="G1N2J8"/>
<proteinExistence type="inferred from homology"/>
<dbReference type="GeneTree" id="ENSGT00390000018635"/>
<comment type="catalytic activity">
    <reaction evidence="24">
        <text>D-serine + O2 + H2O = 3-hydroxypyruvate + H2O2 + NH4(+)</text>
        <dbReference type="Rhea" id="RHEA:70951"/>
        <dbReference type="ChEBI" id="CHEBI:15377"/>
        <dbReference type="ChEBI" id="CHEBI:15379"/>
        <dbReference type="ChEBI" id="CHEBI:16240"/>
        <dbReference type="ChEBI" id="CHEBI:17180"/>
        <dbReference type="ChEBI" id="CHEBI:28938"/>
        <dbReference type="ChEBI" id="CHEBI:35247"/>
    </reaction>
    <physiologicalReaction direction="left-to-right" evidence="24">
        <dbReference type="Rhea" id="RHEA:70952"/>
    </physiologicalReaction>
</comment>
<evidence type="ECO:0000313" key="32">
    <source>
        <dbReference type="Proteomes" id="UP000001645"/>
    </source>
</evidence>
<dbReference type="AlphaFoldDB" id="G1N2J8"/>
<dbReference type="GO" id="GO:0005741">
    <property type="term" value="C:mitochondrial outer membrane"/>
    <property type="evidence" value="ECO:0007669"/>
    <property type="project" value="Ensembl"/>
</dbReference>
<keyword evidence="9" id="KW-0285">Flavoprotein</keyword>
<evidence type="ECO:0000256" key="1">
    <source>
        <dbReference type="ARBA" id="ARBA00001974"/>
    </source>
</evidence>
<dbReference type="InterPro" id="IPR023209">
    <property type="entry name" value="DAO"/>
</dbReference>
<evidence type="ECO:0000256" key="6">
    <source>
        <dbReference type="ARBA" id="ARBA00022490"/>
    </source>
</evidence>
<dbReference type="GO" id="GO:0042802">
    <property type="term" value="F:identical protein binding"/>
    <property type="evidence" value="ECO:0007669"/>
    <property type="project" value="Ensembl"/>
</dbReference>
<comment type="catalytic activity">
    <reaction evidence="29">
        <text>D-leucine + O2 + H2O = 4-methyl-2-oxopentanoate + H2O2 + NH4(+)</text>
        <dbReference type="Rhea" id="RHEA:78211"/>
        <dbReference type="ChEBI" id="CHEBI:15377"/>
        <dbReference type="ChEBI" id="CHEBI:15379"/>
        <dbReference type="ChEBI" id="CHEBI:16240"/>
        <dbReference type="ChEBI" id="CHEBI:17865"/>
        <dbReference type="ChEBI" id="CHEBI:28938"/>
        <dbReference type="ChEBI" id="CHEBI:143079"/>
    </reaction>
    <physiologicalReaction direction="left-to-right" evidence="29">
        <dbReference type="Rhea" id="RHEA:78212"/>
    </physiologicalReaction>
</comment>
<keyword evidence="10" id="KW-0702">S-nitrosylation</keyword>
<reference evidence="31 32" key="1">
    <citation type="journal article" date="2010" name="PLoS Biol.">
        <title>Multi-platform next-generation sequencing of the domestic turkey (Meleagris gallopavo): genome assembly and analysis.</title>
        <authorList>
            <person name="Dalloul R.A."/>
            <person name="Long J.A."/>
            <person name="Zimin A.V."/>
            <person name="Aslam L."/>
            <person name="Beal K."/>
            <person name="Blomberg L.A."/>
            <person name="Bouffard P."/>
            <person name="Burt D.W."/>
            <person name="Crasta O."/>
            <person name="Crooijmans R.P."/>
            <person name="Cooper K."/>
            <person name="Coulombe R.A."/>
            <person name="De S."/>
            <person name="Delany M.E."/>
            <person name="Dodgson J.B."/>
            <person name="Dong J.J."/>
            <person name="Evans C."/>
            <person name="Frederickson K.M."/>
            <person name="Flicek P."/>
            <person name="Florea L."/>
            <person name="Folkerts O."/>
            <person name="Groenen M.A."/>
            <person name="Harkins T.T."/>
            <person name="Herrero J."/>
            <person name="Hoffmann S."/>
            <person name="Megens H.J."/>
            <person name="Jiang A."/>
            <person name="de Jong P."/>
            <person name="Kaiser P."/>
            <person name="Kim H."/>
            <person name="Kim K.W."/>
            <person name="Kim S."/>
            <person name="Langenberger D."/>
            <person name="Lee M.K."/>
            <person name="Lee T."/>
            <person name="Mane S."/>
            <person name="Marcais G."/>
            <person name="Marz M."/>
            <person name="McElroy A.P."/>
            <person name="Modise T."/>
            <person name="Nefedov M."/>
            <person name="Notredame C."/>
            <person name="Paton I.R."/>
            <person name="Payne W.S."/>
            <person name="Pertea G."/>
            <person name="Prickett D."/>
            <person name="Puiu D."/>
            <person name="Qioa D."/>
            <person name="Raineri E."/>
            <person name="Ruffier M."/>
            <person name="Salzberg S.L."/>
            <person name="Schatz M.C."/>
            <person name="Scheuring C."/>
            <person name="Schmidt C.J."/>
            <person name="Schroeder S."/>
            <person name="Searle S.M."/>
            <person name="Smith E.J."/>
            <person name="Smith J."/>
            <person name="Sonstegard T.S."/>
            <person name="Stadler P.F."/>
            <person name="Tafer H."/>
            <person name="Tu Z.J."/>
            <person name="Van Tassell C.P."/>
            <person name="Vilella A.J."/>
            <person name="Williams K.P."/>
            <person name="Yorke J.A."/>
            <person name="Zhang L."/>
            <person name="Zhang H.B."/>
            <person name="Zhang X."/>
            <person name="Zhang Y."/>
            <person name="Reed K.M."/>
        </authorList>
    </citation>
    <scope>NUCLEOTIDE SEQUENCE [LARGE SCALE GENOMIC DNA]</scope>
</reference>
<keyword evidence="11" id="KW-0274">FAD</keyword>
<evidence type="ECO:0000256" key="27">
    <source>
        <dbReference type="ARBA" id="ARBA00049123"/>
    </source>
</evidence>
<comment type="catalytic activity">
    <reaction evidence="26">
        <text>D-lysine + O2 + H2O = 6-amino-2-oxohexanoate + H2O2 + NH4(+)</text>
        <dbReference type="Rhea" id="RHEA:37583"/>
        <dbReference type="ChEBI" id="CHEBI:15377"/>
        <dbReference type="ChEBI" id="CHEBI:15379"/>
        <dbReference type="ChEBI" id="CHEBI:16240"/>
        <dbReference type="ChEBI" id="CHEBI:28938"/>
        <dbReference type="ChEBI" id="CHEBI:32557"/>
        <dbReference type="ChEBI" id="CHEBI:58183"/>
        <dbReference type="EC" id="1.4.3.3"/>
    </reaction>
    <physiologicalReaction direction="left-to-right" evidence="26">
        <dbReference type="Rhea" id="RHEA:37584"/>
    </physiologicalReaction>
</comment>
<dbReference type="GO" id="GO:0005829">
    <property type="term" value="C:cytosol"/>
    <property type="evidence" value="ECO:0007669"/>
    <property type="project" value="UniProtKB-SubCell"/>
</dbReference>
<accession>G1N2J8</accession>
<dbReference type="GO" id="GO:0070945">
    <property type="term" value="P:neutrophil-mediated killing of gram-negative bacterium"/>
    <property type="evidence" value="ECO:0007669"/>
    <property type="project" value="Ensembl"/>
</dbReference>
<dbReference type="Bgee" id="ENSMGAG00000005897">
    <property type="expression patterns" value="Expressed in duodenum and 10 other cell types or tissues"/>
</dbReference>
<evidence type="ECO:0000313" key="31">
    <source>
        <dbReference type="Ensembl" id="ENSMGAP00000005867.2"/>
    </source>
</evidence>
<evidence type="ECO:0000256" key="14">
    <source>
        <dbReference type="ARBA" id="ARBA00023140"/>
    </source>
</evidence>
<comment type="catalytic activity">
    <reaction evidence="19">
        <text>D-proline + O2 = 1-pyrroline-2-carboxylate + H2O2</text>
        <dbReference type="Rhea" id="RHEA:78259"/>
        <dbReference type="ChEBI" id="CHEBI:15379"/>
        <dbReference type="ChEBI" id="CHEBI:16240"/>
        <dbReference type="ChEBI" id="CHEBI:39785"/>
        <dbReference type="ChEBI" id="CHEBI:57726"/>
    </reaction>
    <physiologicalReaction direction="left-to-right" evidence="19">
        <dbReference type="Rhea" id="RHEA:78260"/>
    </physiologicalReaction>
</comment>
<evidence type="ECO:0000256" key="2">
    <source>
        <dbReference type="ARBA" id="ARBA00004253"/>
    </source>
</evidence>
<evidence type="ECO:0000256" key="9">
    <source>
        <dbReference type="ARBA" id="ARBA00022630"/>
    </source>
</evidence>
<dbReference type="PANTHER" id="PTHR11530">
    <property type="entry name" value="D-AMINO ACID OXIDASE"/>
    <property type="match status" value="1"/>
</dbReference>
<feature type="domain" description="FAD dependent oxidoreductase" evidence="30">
    <location>
        <begin position="111"/>
        <end position="438"/>
    </location>
</feature>
<evidence type="ECO:0000256" key="15">
    <source>
        <dbReference type="ARBA" id="ARBA00023273"/>
    </source>
</evidence>
<dbReference type="Pfam" id="PF01266">
    <property type="entry name" value="DAO"/>
    <property type="match status" value="1"/>
</dbReference>
<evidence type="ECO:0000256" key="4">
    <source>
        <dbReference type="ARBA" id="ARBA00004613"/>
    </source>
</evidence>
<name>G1N2J8_MELGA</name>
<evidence type="ECO:0000256" key="22">
    <source>
        <dbReference type="ARBA" id="ARBA00048252"/>
    </source>
</evidence>
<keyword evidence="7" id="KW-0964">Secreted</keyword>
<dbReference type="GO" id="GO:0055130">
    <property type="term" value="P:D-alanine catabolic process"/>
    <property type="evidence" value="ECO:0007669"/>
    <property type="project" value="Ensembl"/>
</dbReference>
<dbReference type="PROSITE" id="PS00677">
    <property type="entry name" value="DAO"/>
    <property type="match status" value="1"/>
</dbReference>
<dbReference type="GO" id="GO:0008718">
    <property type="term" value="F:D-amino-acid dehydrogenase activity"/>
    <property type="evidence" value="ECO:0007669"/>
    <property type="project" value="Ensembl"/>
</dbReference>
<comment type="catalytic activity">
    <reaction evidence="25">
        <text>D-alanine + O2 + H2O = pyruvate + H2O2 + NH4(+)</text>
        <dbReference type="Rhea" id="RHEA:22688"/>
        <dbReference type="ChEBI" id="CHEBI:15361"/>
        <dbReference type="ChEBI" id="CHEBI:15377"/>
        <dbReference type="ChEBI" id="CHEBI:15379"/>
        <dbReference type="ChEBI" id="CHEBI:16240"/>
        <dbReference type="ChEBI" id="CHEBI:28938"/>
        <dbReference type="ChEBI" id="CHEBI:57416"/>
    </reaction>
    <physiologicalReaction direction="left-to-right" evidence="25">
        <dbReference type="Rhea" id="RHEA:22689"/>
    </physiologicalReaction>
</comment>
<organism evidence="31 32">
    <name type="scientific">Meleagris gallopavo</name>
    <name type="common">Wild turkey</name>
    <dbReference type="NCBI Taxonomy" id="9103"/>
    <lineage>
        <taxon>Eukaryota</taxon>
        <taxon>Metazoa</taxon>
        <taxon>Chordata</taxon>
        <taxon>Craniata</taxon>
        <taxon>Vertebrata</taxon>
        <taxon>Euteleostomi</taxon>
        <taxon>Archelosauria</taxon>
        <taxon>Archosauria</taxon>
        <taxon>Dinosauria</taxon>
        <taxon>Saurischia</taxon>
        <taxon>Theropoda</taxon>
        <taxon>Coelurosauria</taxon>
        <taxon>Aves</taxon>
        <taxon>Neognathae</taxon>
        <taxon>Galloanserae</taxon>
        <taxon>Galliformes</taxon>
        <taxon>Phasianidae</taxon>
        <taxon>Meleagridinae</taxon>
        <taxon>Meleagris</taxon>
    </lineage>
</organism>
<dbReference type="PANTHER" id="PTHR11530:SF15">
    <property type="entry name" value="D-AMINO-ACID OXIDASE"/>
    <property type="match status" value="1"/>
</dbReference>
<comment type="catalytic activity">
    <reaction evidence="21">
        <text>D-dopa + O2 + H2O = 3-(3,4-dihydroxyphenyl)pyruvate + H2O2 + NH4(+)</text>
        <dbReference type="Rhea" id="RHEA:70971"/>
        <dbReference type="ChEBI" id="CHEBI:15377"/>
        <dbReference type="ChEBI" id="CHEBI:15379"/>
        <dbReference type="ChEBI" id="CHEBI:16240"/>
        <dbReference type="ChEBI" id="CHEBI:28938"/>
        <dbReference type="ChEBI" id="CHEBI:29055"/>
        <dbReference type="ChEBI" id="CHEBI:149689"/>
    </reaction>
    <physiologicalReaction direction="left-to-right" evidence="21">
        <dbReference type="Rhea" id="RHEA:70972"/>
    </physiologicalReaction>
</comment>
<comment type="similarity">
    <text evidence="5">Belongs to the DAMOX/DASOX family.</text>
</comment>
<dbReference type="HOGENOM" id="CLU_034311_0_1_1"/>
<evidence type="ECO:0000256" key="16">
    <source>
        <dbReference type="ARBA" id="ARBA00034101"/>
    </source>
</evidence>
<evidence type="ECO:0000256" key="19">
    <source>
        <dbReference type="ARBA" id="ARBA00044716"/>
    </source>
</evidence>
<dbReference type="GO" id="GO:0003884">
    <property type="term" value="F:D-amino-acid oxidase activity"/>
    <property type="evidence" value="ECO:0007669"/>
    <property type="project" value="UniProtKB-EC"/>
</dbReference>
<keyword evidence="13" id="KW-0770">Synapse</keyword>
<comment type="catalytic activity">
    <reaction evidence="27">
        <text>D-cysteine + O2 + H2O = 2-oxo-3-sulfanylpropanoate + H2O2 + NH4(+)</text>
        <dbReference type="Rhea" id="RHEA:78791"/>
        <dbReference type="ChEBI" id="CHEBI:15377"/>
        <dbReference type="ChEBI" id="CHEBI:15379"/>
        <dbReference type="ChEBI" id="CHEBI:16240"/>
        <dbReference type="ChEBI" id="CHEBI:28938"/>
        <dbReference type="ChEBI" id="CHEBI:35236"/>
        <dbReference type="ChEBI" id="CHEBI:57678"/>
    </reaction>
    <physiologicalReaction direction="left-to-right" evidence="27">
        <dbReference type="Rhea" id="RHEA:78792"/>
    </physiologicalReaction>
</comment>
<dbReference type="GO" id="GO:0006562">
    <property type="term" value="P:L-proline catabolic process"/>
    <property type="evidence" value="ECO:0007669"/>
    <property type="project" value="Ensembl"/>
</dbReference>
<keyword evidence="12" id="KW-0560">Oxidoreductase</keyword>
<evidence type="ECO:0000256" key="7">
    <source>
        <dbReference type="ARBA" id="ARBA00022525"/>
    </source>
</evidence>
<dbReference type="Gene3D" id="3.40.50.720">
    <property type="entry name" value="NAD(P)-binding Rossmann-like Domain"/>
    <property type="match status" value="1"/>
</dbReference>
<evidence type="ECO:0000256" key="13">
    <source>
        <dbReference type="ARBA" id="ARBA00023018"/>
    </source>
</evidence>
<evidence type="ECO:0000256" key="28">
    <source>
        <dbReference type="ARBA" id="ARBA00049182"/>
    </source>
</evidence>
<dbReference type="GO" id="GO:0071949">
    <property type="term" value="F:FAD binding"/>
    <property type="evidence" value="ECO:0007669"/>
    <property type="project" value="Ensembl"/>
</dbReference>
<keyword evidence="6" id="KW-0963">Cytoplasm</keyword>
<evidence type="ECO:0000256" key="12">
    <source>
        <dbReference type="ARBA" id="ARBA00023002"/>
    </source>
</evidence>